<proteinExistence type="predicted"/>
<dbReference type="AlphaFoldDB" id="A0A3A8NKT9"/>
<evidence type="ECO:0008006" key="4">
    <source>
        <dbReference type="Google" id="ProtNLM"/>
    </source>
</evidence>
<comment type="caution">
    <text evidence="2">The sequence shown here is derived from an EMBL/GenBank/DDBJ whole genome shotgun (WGS) entry which is preliminary data.</text>
</comment>
<keyword evidence="3" id="KW-1185">Reference proteome</keyword>
<keyword evidence="1" id="KW-1133">Transmembrane helix</keyword>
<evidence type="ECO:0000256" key="1">
    <source>
        <dbReference type="SAM" id="Phobius"/>
    </source>
</evidence>
<keyword evidence="1" id="KW-0812">Transmembrane</keyword>
<evidence type="ECO:0000313" key="2">
    <source>
        <dbReference type="EMBL" id="RKH44169.1"/>
    </source>
</evidence>
<keyword evidence="1" id="KW-0472">Membrane</keyword>
<organism evidence="2 3">
    <name type="scientific">Corallococcus llansteffanensis</name>
    <dbReference type="NCBI Taxonomy" id="2316731"/>
    <lineage>
        <taxon>Bacteria</taxon>
        <taxon>Pseudomonadati</taxon>
        <taxon>Myxococcota</taxon>
        <taxon>Myxococcia</taxon>
        <taxon>Myxococcales</taxon>
        <taxon>Cystobacterineae</taxon>
        <taxon>Myxococcaceae</taxon>
        <taxon>Corallococcus</taxon>
    </lineage>
</organism>
<dbReference type="Proteomes" id="UP000272888">
    <property type="component" value="Unassembled WGS sequence"/>
</dbReference>
<evidence type="ECO:0000313" key="3">
    <source>
        <dbReference type="Proteomes" id="UP000272888"/>
    </source>
</evidence>
<sequence length="127" mass="14454">MEPMRNDGMPPGEGGEDNIFAKELAPAPDRWMRRGTWIGVVLLLLVGVFFWLQGGENRALNAMAPSQRQALFQETHDEFQELCLLLDGGTTRFPKRCAQHADFLVRFPECDDVCKREAQPFLHPPTR</sequence>
<feature type="transmembrane region" description="Helical" evidence="1">
    <location>
        <begin position="35"/>
        <end position="52"/>
    </location>
</feature>
<name>A0A3A8NKT9_9BACT</name>
<protein>
    <recommendedName>
        <fullName evidence="4">Transmembrane protein</fullName>
    </recommendedName>
</protein>
<gene>
    <name evidence="2" type="ORF">D7V93_36450</name>
</gene>
<reference evidence="3" key="1">
    <citation type="submission" date="2018-09" db="EMBL/GenBank/DDBJ databases">
        <authorList>
            <person name="Livingstone P.G."/>
            <person name="Whitworth D.E."/>
        </authorList>
    </citation>
    <scope>NUCLEOTIDE SEQUENCE [LARGE SCALE GENOMIC DNA]</scope>
    <source>
        <strain evidence="3">CA051B</strain>
    </source>
</reference>
<accession>A0A3A8NKT9</accession>
<dbReference type="EMBL" id="RAWB01000613">
    <property type="protein sequence ID" value="RKH44169.1"/>
    <property type="molecule type" value="Genomic_DNA"/>
</dbReference>